<evidence type="ECO:0000256" key="5">
    <source>
        <dbReference type="ARBA" id="ARBA00022695"/>
    </source>
</evidence>
<dbReference type="GO" id="GO:0046872">
    <property type="term" value="F:metal ion binding"/>
    <property type="evidence" value="ECO:0007669"/>
    <property type="project" value="UniProtKB-KW"/>
</dbReference>
<dbReference type="GO" id="GO:0004519">
    <property type="term" value="F:endonuclease activity"/>
    <property type="evidence" value="ECO:0007669"/>
    <property type="project" value="UniProtKB-KW"/>
</dbReference>
<dbReference type="SUPFAM" id="SSF56672">
    <property type="entry name" value="DNA/RNA polymerases"/>
    <property type="match status" value="1"/>
</dbReference>
<dbReference type="GO" id="GO:0006508">
    <property type="term" value="P:proteolysis"/>
    <property type="evidence" value="ECO:0007669"/>
    <property type="project" value="UniProtKB-KW"/>
</dbReference>
<dbReference type="GO" id="GO:0003723">
    <property type="term" value="F:RNA binding"/>
    <property type="evidence" value="ECO:0007669"/>
    <property type="project" value="UniProtKB-KW"/>
</dbReference>
<dbReference type="GO" id="GO:0032196">
    <property type="term" value="P:transposition"/>
    <property type="evidence" value="ECO:0007669"/>
    <property type="project" value="UniProtKB-KW"/>
</dbReference>
<keyword evidence="2" id="KW-0815">Transposition</keyword>
<feature type="compositionally biased region" description="Pro residues" evidence="23">
    <location>
        <begin position="940"/>
        <end position="949"/>
    </location>
</feature>
<evidence type="ECO:0000256" key="11">
    <source>
        <dbReference type="ARBA" id="ARBA00022801"/>
    </source>
</evidence>
<dbReference type="InterPro" id="IPR054722">
    <property type="entry name" value="PolX-like_BBD"/>
</dbReference>
<organism evidence="25 26">
    <name type="scientific">Panaeolus cyanescens</name>
    <dbReference type="NCBI Taxonomy" id="181874"/>
    <lineage>
        <taxon>Eukaryota</taxon>
        <taxon>Fungi</taxon>
        <taxon>Dikarya</taxon>
        <taxon>Basidiomycota</taxon>
        <taxon>Agaricomycotina</taxon>
        <taxon>Agaricomycetes</taxon>
        <taxon>Agaricomycetidae</taxon>
        <taxon>Agaricales</taxon>
        <taxon>Agaricineae</taxon>
        <taxon>Galeropsidaceae</taxon>
        <taxon>Panaeolus</taxon>
    </lineage>
</organism>
<dbReference type="Gene3D" id="3.30.420.10">
    <property type="entry name" value="Ribonuclease H-like superfamily/Ribonuclease H"/>
    <property type="match status" value="1"/>
</dbReference>
<evidence type="ECO:0000256" key="13">
    <source>
        <dbReference type="ARBA" id="ARBA00022842"/>
    </source>
</evidence>
<keyword evidence="16" id="KW-0695">RNA-directed DNA polymerase</keyword>
<dbReference type="Pfam" id="PF25597">
    <property type="entry name" value="SH3_retrovirus"/>
    <property type="match status" value="1"/>
</dbReference>
<keyword evidence="19" id="KW-0233">DNA recombination</keyword>
<dbReference type="Proteomes" id="UP000284842">
    <property type="component" value="Unassembled WGS sequence"/>
</dbReference>
<evidence type="ECO:0000256" key="18">
    <source>
        <dbReference type="ARBA" id="ARBA00023113"/>
    </source>
</evidence>
<proteinExistence type="predicted"/>
<evidence type="ECO:0000256" key="14">
    <source>
        <dbReference type="ARBA" id="ARBA00022884"/>
    </source>
</evidence>
<reference evidence="25 26" key="1">
    <citation type="journal article" date="2018" name="Evol. Lett.">
        <title>Horizontal gene cluster transfer increased hallucinogenic mushroom diversity.</title>
        <authorList>
            <person name="Reynolds H.T."/>
            <person name="Vijayakumar V."/>
            <person name="Gluck-Thaler E."/>
            <person name="Korotkin H.B."/>
            <person name="Matheny P.B."/>
            <person name="Slot J.C."/>
        </authorList>
    </citation>
    <scope>NUCLEOTIDE SEQUENCE [LARGE SCALE GENOMIC DNA]</scope>
    <source>
        <strain evidence="25 26">2629</strain>
    </source>
</reference>
<keyword evidence="8" id="KW-0547">Nucleotide-binding</keyword>
<keyword evidence="10" id="KW-0255">Endonuclease</keyword>
<feature type="region of interest" description="Disordered" evidence="23">
    <location>
        <begin position="1"/>
        <end position="29"/>
    </location>
</feature>
<dbReference type="GO" id="GO:0005524">
    <property type="term" value="F:ATP binding"/>
    <property type="evidence" value="ECO:0007669"/>
    <property type="project" value="UniProtKB-KW"/>
</dbReference>
<name>A0A409WVI7_9AGAR</name>
<dbReference type="GO" id="GO:0006310">
    <property type="term" value="P:DNA recombination"/>
    <property type="evidence" value="ECO:0007669"/>
    <property type="project" value="UniProtKB-KW"/>
</dbReference>
<keyword evidence="5" id="KW-0548">Nucleotidyltransferase</keyword>
<evidence type="ECO:0000256" key="16">
    <source>
        <dbReference type="ARBA" id="ARBA00022918"/>
    </source>
</evidence>
<dbReference type="InterPro" id="IPR036397">
    <property type="entry name" value="RNaseH_sf"/>
</dbReference>
<dbReference type="InterPro" id="IPR025724">
    <property type="entry name" value="GAG-pre-integrase_dom"/>
</dbReference>
<evidence type="ECO:0000259" key="24">
    <source>
        <dbReference type="PROSITE" id="PS50994"/>
    </source>
</evidence>
<dbReference type="STRING" id="181874.A0A409WVI7"/>
<evidence type="ECO:0000256" key="7">
    <source>
        <dbReference type="ARBA" id="ARBA00022723"/>
    </source>
</evidence>
<keyword evidence="26" id="KW-1185">Reference proteome</keyword>
<dbReference type="PANTHER" id="PTHR42648">
    <property type="entry name" value="TRANSPOSASE, PUTATIVE-RELATED"/>
    <property type="match status" value="1"/>
</dbReference>
<dbReference type="InterPro" id="IPR043502">
    <property type="entry name" value="DNA/RNA_pol_sf"/>
</dbReference>
<feature type="non-terminal residue" evidence="25">
    <location>
        <position position="1"/>
    </location>
</feature>
<keyword evidence="17" id="KW-0808">Transferase</keyword>
<dbReference type="InterPro" id="IPR057670">
    <property type="entry name" value="SH3_retrovirus"/>
</dbReference>
<evidence type="ECO:0000256" key="10">
    <source>
        <dbReference type="ARBA" id="ARBA00022759"/>
    </source>
</evidence>
<keyword evidence="9" id="KW-0064">Aspartyl protease</keyword>
<dbReference type="GO" id="GO:0015074">
    <property type="term" value="P:DNA integration"/>
    <property type="evidence" value="ECO:0007669"/>
    <property type="project" value="UniProtKB-KW"/>
</dbReference>
<feature type="compositionally biased region" description="Polar residues" evidence="23">
    <location>
        <begin position="10"/>
        <end position="25"/>
    </location>
</feature>
<keyword evidence="14" id="KW-0694">RNA-binding</keyword>
<evidence type="ECO:0000256" key="19">
    <source>
        <dbReference type="ARBA" id="ARBA00023172"/>
    </source>
</evidence>
<dbReference type="EMBL" id="NHTK01005155">
    <property type="protein sequence ID" value="PPQ82476.1"/>
    <property type="molecule type" value="Genomic_DNA"/>
</dbReference>
<keyword evidence="3" id="KW-1188">Viral release from host cell</keyword>
<dbReference type="GO" id="GO:0003964">
    <property type="term" value="F:RNA-directed DNA polymerase activity"/>
    <property type="evidence" value="ECO:0007669"/>
    <property type="project" value="UniProtKB-KW"/>
</dbReference>
<dbReference type="InterPro" id="IPR013103">
    <property type="entry name" value="RVT_2"/>
</dbReference>
<evidence type="ECO:0000256" key="15">
    <source>
        <dbReference type="ARBA" id="ARBA00022908"/>
    </source>
</evidence>
<comment type="catalytic activity">
    <reaction evidence="21">
        <text>DNA(n) + a 2'-deoxyribonucleoside 5'-triphosphate = DNA(n+1) + diphosphate</text>
        <dbReference type="Rhea" id="RHEA:22508"/>
        <dbReference type="Rhea" id="RHEA-COMP:17339"/>
        <dbReference type="Rhea" id="RHEA-COMP:17340"/>
        <dbReference type="ChEBI" id="CHEBI:33019"/>
        <dbReference type="ChEBI" id="CHEBI:61560"/>
        <dbReference type="ChEBI" id="CHEBI:173112"/>
        <dbReference type="EC" id="2.7.7.49"/>
    </reaction>
</comment>
<evidence type="ECO:0000256" key="17">
    <source>
        <dbReference type="ARBA" id="ARBA00022932"/>
    </source>
</evidence>
<dbReference type="GO" id="GO:0004190">
    <property type="term" value="F:aspartic-type endopeptidase activity"/>
    <property type="evidence" value="ECO:0007669"/>
    <property type="project" value="UniProtKB-KW"/>
</dbReference>
<dbReference type="InterPro" id="IPR001584">
    <property type="entry name" value="Integrase_cat-core"/>
</dbReference>
<evidence type="ECO:0000256" key="8">
    <source>
        <dbReference type="ARBA" id="ARBA00022741"/>
    </source>
</evidence>
<dbReference type="InterPro" id="IPR039537">
    <property type="entry name" value="Retrotran_Ty1/copia-like"/>
</dbReference>
<comment type="caution">
    <text evidence="25">The sequence shown here is derived from an EMBL/GenBank/DDBJ whole genome shotgun (WGS) entry which is preliminary data.</text>
</comment>
<dbReference type="SUPFAM" id="SSF53098">
    <property type="entry name" value="Ribonuclease H-like"/>
    <property type="match status" value="1"/>
</dbReference>
<dbReference type="PROSITE" id="PS50994">
    <property type="entry name" value="INTEGRASE"/>
    <property type="match status" value="1"/>
</dbReference>
<evidence type="ECO:0000256" key="4">
    <source>
        <dbReference type="ARBA" id="ARBA00022670"/>
    </source>
</evidence>
<comment type="catalytic activity">
    <reaction evidence="22">
        <text>DNA(n) + a 2'-deoxyribonucleoside 5'-triphosphate = DNA(n+1) + diphosphate</text>
        <dbReference type="Rhea" id="RHEA:22508"/>
        <dbReference type="Rhea" id="RHEA-COMP:17339"/>
        <dbReference type="Rhea" id="RHEA-COMP:17340"/>
        <dbReference type="ChEBI" id="CHEBI:33019"/>
        <dbReference type="ChEBI" id="CHEBI:61560"/>
        <dbReference type="ChEBI" id="CHEBI:173112"/>
        <dbReference type="EC" id="2.7.7.7"/>
    </reaction>
</comment>
<evidence type="ECO:0000256" key="20">
    <source>
        <dbReference type="ARBA" id="ARBA00023268"/>
    </source>
</evidence>
<evidence type="ECO:0000256" key="3">
    <source>
        <dbReference type="ARBA" id="ARBA00022612"/>
    </source>
</evidence>
<dbReference type="InParanoid" id="A0A409WVI7"/>
<evidence type="ECO:0000313" key="25">
    <source>
        <dbReference type="EMBL" id="PPQ82476.1"/>
    </source>
</evidence>
<evidence type="ECO:0000256" key="23">
    <source>
        <dbReference type="SAM" id="MobiDB-lite"/>
    </source>
</evidence>
<evidence type="ECO:0000256" key="9">
    <source>
        <dbReference type="ARBA" id="ARBA00022750"/>
    </source>
</evidence>
<evidence type="ECO:0000256" key="12">
    <source>
        <dbReference type="ARBA" id="ARBA00022840"/>
    </source>
</evidence>
<keyword evidence="11" id="KW-0378">Hydrolase</keyword>
<evidence type="ECO:0000256" key="22">
    <source>
        <dbReference type="ARBA" id="ARBA00049244"/>
    </source>
</evidence>
<evidence type="ECO:0000256" key="1">
    <source>
        <dbReference type="ARBA" id="ARBA00002180"/>
    </source>
</evidence>
<protein>
    <recommendedName>
        <fullName evidence="24">Integrase catalytic domain-containing protein</fullName>
    </recommendedName>
</protein>
<dbReference type="GO" id="GO:0003887">
    <property type="term" value="F:DNA-directed DNA polymerase activity"/>
    <property type="evidence" value="ECO:0007669"/>
    <property type="project" value="UniProtKB-KW"/>
</dbReference>
<dbReference type="Pfam" id="PF14223">
    <property type="entry name" value="Retrotran_gag_2"/>
    <property type="match status" value="1"/>
</dbReference>
<dbReference type="CDD" id="cd09272">
    <property type="entry name" value="RNase_HI_RT_Ty1"/>
    <property type="match status" value="1"/>
</dbReference>
<comment type="function">
    <text evidence="1">The aspartyl protease (PR) mediates the proteolytic cleavages of the Gag and Gag-Pol polyproteins after assembly of the VLP.</text>
</comment>
<dbReference type="Pfam" id="PF07727">
    <property type="entry name" value="RVT_2"/>
    <property type="match status" value="1"/>
</dbReference>
<feature type="region of interest" description="Disordered" evidence="23">
    <location>
        <begin position="815"/>
        <end position="974"/>
    </location>
</feature>
<gene>
    <name evidence="25" type="ORF">CVT24_002389</name>
</gene>
<dbReference type="InterPro" id="IPR012337">
    <property type="entry name" value="RNaseH-like_sf"/>
</dbReference>
<accession>A0A409WVI7</accession>
<feature type="domain" description="Integrase catalytic" evidence="24">
    <location>
        <begin position="565"/>
        <end position="742"/>
    </location>
</feature>
<keyword evidence="17" id="KW-0239">DNA-directed DNA polymerase</keyword>
<keyword evidence="15" id="KW-0229">DNA integration</keyword>
<feature type="compositionally biased region" description="Basic and acidic residues" evidence="23">
    <location>
        <begin position="833"/>
        <end position="844"/>
    </location>
</feature>
<dbReference type="PANTHER" id="PTHR42648:SF11">
    <property type="entry name" value="TRANSPOSON TY4-P GAG-POL POLYPROTEIN"/>
    <property type="match status" value="1"/>
</dbReference>
<evidence type="ECO:0000256" key="6">
    <source>
        <dbReference type="ARBA" id="ARBA00022722"/>
    </source>
</evidence>
<keyword evidence="7" id="KW-0479">Metal-binding</keyword>
<dbReference type="Pfam" id="PF22936">
    <property type="entry name" value="Pol_BBD"/>
    <property type="match status" value="1"/>
</dbReference>
<keyword evidence="13" id="KW-0460">Magnesium</keyword>
<keyword evidence="6" id="KW-0540">Nuclease</keyword>
<evidence type="ECO:0000256" key="21">
    <source>
        <dbReference type="ARBA" id="ARBA00048173"/>
    </source>
</evidence>
<dbReference type="GO" id="GO:0005634">
    <property type="term" value="C:nucleus"/>
    <property type="evidence" value="ECO:0007669"/>
    <property type="project" value="UniProtKB-ARBA"/>
</dbReference>
<evidence type="ECO:0000313" key="26">
    <source>
        <dbReference type="Proteomes" id="UP000284842"/>
    </source>
</evidence>
<sequence>YGPRGEKLTTTRINRTPTNEYPHTRTTPKHAFDPQRALAAEMSSHDNPCPVLTGPENFQIWQIRLPAKLAREKCYDVIIHDTPSIASSYSTTSLQTPSTPSPSDSKLSATELQEWSIRNHKARGIIIEHVDDRLALEIGAMDSAKKMWEHLVSIHQTKNVGITSYFTFTTIINLKWDGTPDSIQKHIAAFSAARAKLQSLKKPIDDELLAYCLLSSLPNDDQGVWENFRTSVLSNVPEGQELRYATVVDRLVATALRQGHQGTANQDAAFNAVTKNKWCIVHKVDSHNTEDCNAIKNLQQNSTNKFKGGKGGGFKKGKKKQEKANRVVESSSDSGDSDGDCAHAGIVDTDVFITKSLKNRIMSYLGCDKSSRKTSAKIILDSGATAHMTPHFNWFKQDSYRKLSSPKKVRFGDDSFVEAIGIGTVILQSTKLKRGKLQLHNVLHIPSFTISLVSVGRLADKGLRSTFERKGCSISRAKTTIVTGKRTAGLYRLSATAEMDISALSAMDINTLHRRLGHVNHDALKRMVSSGSIEGVTKVTGTAKFCEPCTIGKLKKSPFSHKGQRANIPFQVIHSDVGGPISPADRYGYRYWISFIDDYSRYPWVFFMKEKSQALNIFRDWRDEHLPKQLEAESTSFHLSPNFLKFFRSDNGGEYTSNAFLKELKSSGTVHQTTTADTPEQNGLAERMNQTLANGTVALLVESGLPKSYWTFAMSTCAFTTARTPAAGLRGKSPYEVLYNRKVDVSWLRPFGCTAYALIPKPQRPGKFYNKARKSVMLGYTSEKKGYRLMDLKTRAVFHSRHVKFNEDELSAKAFSEPPSLTAPETRQWGDILRPHQDSPHDSSGESDDEDTGCPRSDSPPPAEAVGDNPDAVGDTRCAPTVGADGVRVGETEVNTPPSAPRKRQRIVYKPAPDSIAGRIASRKRGQQTNTSKPENSPSRHPPSPPSPSSPSENPENPEAESKNSDSESERDDEEVLQMLENYRDAQFAFAGHASIPHAKSLPRTIKEALNGPDSKHWREALDDELNSFEENDVKEVVPIPEGVKPITSKIVPKIKFDANGNIERYKIRIVARGFTQREGVDYQEVFAPVANLESIRIILALAAKHDLELDQMDVQTAYLNGKLTEDLYLLPPDGVDIPKGHCWKLKKSLYGLKQAGRTWNKTFDSSLKDLGFTRLDAETCLYVMRGEGGKLCFLVVYVDDLILAATSRAYMDEIKTKLAATFKMRDLGPASYVLGIQIRRDRRKRIIGLSQRQYIDTVLKRCGMEDCKPVFTPLSTQNRLTADDPINNDTLTEMTINNKTVSYATVVGSLMYAMMGTRPDIAYATGLLGRFSTNPKRCHWEAAKRVLRYLKGTRDLELQFDGNDVSMDMSFHGYSDADWSGDPETSKSTSGYVFLSSRGAIGWASKRQSLVALSSTESEYVGLCTAGQHLAWLRNFFEDIGHPQTQATELKCDNQAAITLSRDAQFRARTKHIQRKYHYLRDDLVANGHAVIRYVPTDDMVADIFTKALPHDKHWKFTQAMGLRPHSSGSVKTDAH</sequence>
<feature type="region of interest" description="Disordered" evidence="23">
    <location>
        <begin position="303"/>
        <end position="339"/>
    </location>
</feature>
<keyword evidence="20" id="KW-0511">Multifunctional enzyme</keyword>
<keyword evidence="4" id="KW-0645">Protease</keyword>
<evidence type="ECO:0000256" key="2">
    <source>
        <dbReference type="ARBA" id="ARBA00022578"/>
    </source>
</evidence>
<keyword evidence="12" id="KW-0067">ATP-binding</keyword>
<dbReference type="Pfam" id="PF13976">
    <property type="entry name" value="gag_pre-integrs"/>
    <property type="match status" value="1"/>
</dbReference>
<dbReference type="OrthoDB" id="2953744at2759"/>
<keyword evidence="18" id="KW-0917">Virion maturation</keyword>